<protein>
    <recommendedName>
        <fullName evidence="1">RNase H type-1 domain-containing protein</fullName>
    </recommendedName>
</protein>
<dbReference type="InterPro" id="IPR002156">
    <property type="entry name" value="RNaseH_domain"/>
</dbReference>
<dbReference type="SUPFAM" id="SSF53098">
    <property type="entry name" value="Ribonuclease H-like"/>
    <property type="match status" value="1"/>
</dbReference>
<dbReference type="Pfam" id="PF13456">
    <property type="entry name" value="RVT_3"/>
    <property type="match status" value="1"/>
</dbReference>
<dbReference type="GO" id="GO:0003676">
    <property type="term" value="F:nucleic acid binding"/>
    <property type="evidence" value="ECO:0007669"/>
    <property type="project" value="InterPro"/>
</dbReference>
<organism evidence="2 3">
    <name type="scientific">Ficus carica</name>
    <name type="common">Common fig</name>
    <dbReference type="NCBI Taxonomy" id="3494"/>
    <lineage>
        <taxon>Eukaryota</taxon>
        <taxon>Viridiplantae</taxon>
        <taxon>Streptophyta</taxon>
        <taxon>Embryophyta</taxon>
        <taxon>Tracheophyta</taxon>
        <taxon>Spermatophyta</taxon>
        <taxon>Magnoliopsida</taxon>
        <taxon>eudicotyledons</taxon>
        <taxon>Gunneridae</taxon>
        <taxon>Pentapetalae</taxon>
        <taxon>rosids</taxon>
        <taxon>fabids</taxon>
        <taxon>Rosales</taxon>
        <taxon>Moraceae</taxon>
        <taxon>Ficeae</taxon>
        <taxon>Ficus</taxon>
    </lineage>
</organism>
<proteinExistence type="predicted"/>
<dbReference type="PANTHER" id="PTHR47074">
    <property type="entry name" value="BNAC02G40300D PROTEIN"/>
    <property type="match status" value="1"/>
</dbReference>
<sequence>MHLFLVLPSASSLKLNVDASAVPGLDFVGLGAVMRDDSGFVMGAMAKKVHGIYSPHLAECLAIRYGLQFAADSGLHVHTADSAHGGGSCSAIPCLVNGAAHALARHALALNFKRFWLEEIPYCISSIVVNGVCS</sequence>
<evidence type="ECO:0000313" key="3">
    <source>
        <dbReference type="Proteomes" id="UP001187192"/>
    </source>
</evidence>
<dbReference type="GO" id="GO:0004523">
    <property type="term" value="F:RNA-DNA hybrid ribonuclease activity"/>
    <property type="evidence" value="ECO:0007669"/>
    <property type="project" value="InterPro"/>
</dbReference>
<dbReference type="Proteomes" id="UP001187192">
    <property type="component" value="Unassembled WGS sequence"/>
</dbReference>
<comment type="caution">
    <text evidence="2">The sequence shown here is derived from an EMBL/GenBank/DDBJ whole genome shotgun (WGS) entry which is preliminary data.</text>
</comment>
<dbReference type="InterPro" id="IPR052929">
    <property type="entry name" value="RNase_H-like_EbsB-rel"/>
</dbReference>
<evidence type="ECO:0000259" key="1">
    <source>
        <dbReference type="Pfam" id="PF13456"/>
    </source>
</evidence>
<accession>A0AA88E1Y6</accession>
<dbReference type="PANTHER" id="PTHR47074:SF48">
    <property type="entry name" value="POLYNUCLEOTIDYL TRANSFERASE, RIBONUCLEASE H-LIKE SUPERFAMILY PROTEIN"/>
    <property type="match status" value="1"/>
</dbReference>
<dbReference type="AlphaFoldDB" id="A0AA88E1Y6"/>
<reference evidence="2" key="1">
    <citation type="submission" date="2023-07" db="EMBL/GenBank/DDBJ databases">
        <title>draft genome sequence of fig (Ficus carica).</title>
        <authorList>
            <person name="Takahashi T."/>
            <person name="Nishimura K."/>
        </authorList>
    </citation>
    <scope>NUCLEOTIDE SEQUENCE</scope>
</reference>
<keyword evidence="3" id="KW-1185">Reference proteome</keyword>
<gene>
    <name evidence="2" type="ORF">TIFTF001_035268</name>
</gene>
<feature type="domain" description="RNase H type-1" evidence="1">
    <location>
        <begin position="28"/>
        <end position="76"/>
    </location>
</feature>
<dbReference type="EMBL" id="BTGU01000300">
    <property type="protein sequence ID" value="GMN66206.1"/>
    <property type="molecule type" value="Genomic_DNA"/>
</dbReference>
<evidence type="ECO:0000313" key="2">
    <source>
        <dbReference type="EMBL" id="GMN66206.1"/>
    </source>
</evidence>
<name>A0AA88E1Y6_FICCA</name>
<dbReference type="InterPro" id="IPR012337">
    <property type="entry name" value="RNaseH-like_sf"/>
</dbReference>